<sequence length="550" mass="60916">MTQRYPESQWASGLERATGSSSSTEAWEGRVDPSGRLFYIETPPEPSWAEIKVTLSLEQRRGANLGRKAGLAERLLGLRIGRGGAVEAILVDLEDQLVKEGDVIHRVEGIPVQDRAGIEMTLSGLAPGAQSVRLHVLRRSLKIEEKDQAPTKPPPDFSHQLLYFQPGAREAYKFPESPATSISGAFPTLHDALNNSFNSGASATSITYDQQLHSISYVQLASGGLLCVSVSADIVPLSLIRPVVDQLRITVAAEFGSLEELDDAIERRRPHVDAFFSRYFHSLRSEPADSRALSLPQLTLMPDSAKVKLDTVLYRFEACELEDGAYVRTHHLLGSVVFMNDSTVCSHLQRSHLELMFLLLRQECIFSTGEIARTIVWRPIHLPKADVDVSITGSNAGGDDRSQGNIGTNPASNFLLVVSRGLYVLAAFLEVNRFCVNDGNPAPDPFLIDWADENLTIIKNVLVNVSPFVLKDFIVLDEARGFYVADRQNYDNALWRSLRRRHLSSYVMVKANDGSYIVCQTIDGVVVVNRQSVPLYTIENAIKAIRTLEF</sequence>
<dbReference type="AlphaFoldDB" id="A0A7M7IWC4"/>
<feature type="compositionally biased region" description="Polar residues" evidence="1">
    <location>
        <begin position="1"/>
        <end position="11"/>
    </location>
</feature>
<evidence type="ECO:0000313" key="4">
    <source>
        <dbReference type="Proteomes" id="UP000594260"/>
    </source>
</evidence>
<dbReference type="PANTHER" id="PTHR21082">
    <property type="entry name" value="PROTEIN INTURNED"/>
    <property type="match status" value="1"/>
</dbReference>
<protein>
    <recommendedName>
        <fullName evidence="2">CCZ1/INTU second Longin domain-containing protein</fullName>
    </recommendedName>
</protein>
<dbReference type="GO" id="GO:0001736">
    <property type="term" value="P:establishment of planar polarity"/>
    <property type="evidence" value="ECO:0007669"/>
    <property type="project" value="InterPro"/>
</dbReference>
<accession>A0A7M7IWC4</accession>
<feature type="region of interest" description="Disordered" evidence="1">
    <location>
        <begin position="1"/>
        <end position="29"/>
    </location>
</feature>
<feature type="domain" description="CCZ1/INTU second Longin" evidence="2">
    <location>
        <begin position="333"/>
        <end position="455"/>
    </location>
</feature>
<organism evidence="3 4">
    <name type="scientific">Varroa destructor</name>
    <name type="common">Honeybee mite</name>
    <dbReference type="NCBI Taxonomy" id="109461"/>
    <lineage>
        <taxon>Eukaryota</taxon>
        <taxon>Metazoa</taxon>
        <taxon>Ecdysozoa</taxon>
        <taxon>Arthropoda</taxon>
        <taxon>Chelicerata</taxon>
        <taxon>Arachnida</taxon>
        <taxon>Acari</taxon>
        <taxon>Parasitiformes</taxon>
        <taxon>Mesostigmata</taxon>
        <taxon>Gamasina</taxon>
        <taxon>Dermanyssoidea</taxon>
        <taxon>Varroidae</taxon>
        <taxon>Varroa</taxon>
    </lineage>
</organism>
<keyword evidence="4" id="KW-1185">Reference proteome</keyword>
<evidence type="ECO:0000313" key="3">
    <source>
        <dbReference type="EnsemblMetazoa" id="XP_022643415"/>
    </source>
</evidence>
<dbReference type="GO" id="GO:0005737">
    <property type="term" value="C:cytoplasm"/>
    <property type="evidence" value="ECO:0007669"/>
    <property type="project" value="TreeGrafter"/>
</dbReference>
<dbReference type="InterPro" id="IPR043988">
    <property type="entry name" value="CCZ1/INTU_longin_2"/>
</dbReference>
<dbReference type="RefSeq" id="XP_022643416.1">
    <property type="nucleotide sequence ID" value="XM_022787681.1"/>
</dbReference>
<evidence type="ECO:0000259" key="2">
    <source>
        <dbReference type="Pfam" id="PF19032"/>
    </source>
</evidence>
<dbReference type="RefSeq" id="XP_022643415.1">
    <property type="nucleotide sequence ID" value="XM_022787680.1"/>
</dbReference>
<dbReference type="KEGG" id="vde:111242822"/>
<dbReference type="InParanoid" id="A0A7M7IWC4"/>
<dbReference type="EnsemblMetazoa" id="XM_022787681">
    <property type="protein sequence ID" value="XP_022643416"/>
    <property type="gene ID" value="LOC111242822"/>
</dbReference>
<dbReference type="GeneID" id="111242822"/>
<dbReference type="Proteomes" id="UP000594260">
    <property type="component" value="Unplaced"/>
</dbReference>
<dbReference type="EnsemblMetazoa" id="XM_022787680">
    <property type="protein sequence ID" value="XP_022643415"/>
    <property type="gene ID" value="LOC111242822"/>
</dbReference>
<proteinExistence type="predicted"/>
<dbReference type="GO" id="GO:0007399">
    <property type="term" value="P:nervous system development"/>
    <property type="evidence" value="ECO:0007669"/>
    <property type="project" value="TreeGrafter"/>
</dbReference>
<dbReference type="OrthoDB" id="10263272at2759"/>
<dbReference type="PANTHER" id="PTHR21082:SF4">
    <property type="entry name" value="PROTEIN INTURNED"/>
    <property type="match status" value="1"/>
</dbReference>
<evidence type="ECO:0000256" key="1">
    <source>
        <dbReference type="SAM" id="MobiDB-lite"/>
    </source>
</evidence>
<dbReference type="InterPro" id="IPR039151">
    <property type="entry name" value="INTU"/>
</dbReference>
<name>A0A7M7IWC4_VARDE</name>
<dbReference type="GO" id="GO:0005929">
    <property type="term" value="C:cilium"/>
    <property type="evidence" value="ECO:0007669"/>
    <property type="project" value="TreeGrafter"/>
</dbReference>
<dbReference type="GO" id="GO:0060271">
    <property type="term" value="P:cilium assembly"/>
    <property type="evidence" value="ECO:0007669"/>
    <property type="project" value="InterPro"/>
</dbReference>
<reference evidence="3" key="1">
    <citation type="submission" date="2021-01" db="UniProtKB">
        <authorList>
            <consortium name="EnsemblMetazoa"/>
        </authorList>
    </citation>
    <scope>IDENTIFICATION</scope>
</reference>
<dbReference type="GO" id="GO:0016192">
    <property type="term" value="P:vesicle-mediated transport"/>
    <property type="evidence" value="ECO:0007669"/>
    <property type="project" value="InterPro"/>
</dbReference>
<dbReference type="Pfam" id="PF19032">
    <property type="entry name" value="Intu_longin_2"/>
    <property type="match status" value="1"/>
</dbReference>